<evidence type="ECO:0000256" key="10">
    <source>
        <dbReference type="ARBA" id="ARBA00023277"/>
    </source>
</evidence>
<accession>A0A1I6GC49</accession>
<dbReference type="Pfam" id="PF08544">
    <property type="entry name" value="GHMP_kinases_C"/>
    <property type="match status" value="1"/>
</dbReference>
<dbReference type="Proteomes" id="UP000199534">
    <property type="component" value="Unassembled WGS sequence"/>
</dbReference>
<keyword evidence="8" id="KW-0460">Magnesium</keyword>
<dbReference type="GO" id="GO:0004335">
    <property type="term" value="F:galactokinase activity"/>
    <property type="evidence" value="ECO:0007669"/>
    <property type="project" value="UniProtKB-UniRule"/>
</dbReference>
<dbReference type="PRINTS" id="PR00473">
    <property type="entry name" value="GALCTOKINASE"/>
</dbReference>
<evidence type="ECO:0000256" key="8">
    <source>
        <dbReference type="ARBA" id="ARBA00022842"/>
    </source>
</evidence>
<keyword evidence="2" id="KW-0963">Cytoplasm</keyword>
<evidence type="ECO:0000256" key="9">
    <source>
        <dbReference type="ARBA" id="ARBA00023144"/>
    </source>
</evidence>
<dbReference type="PRINTS" id="PR00959">
    <property type="entry name" value="MEVGALKINASE"/>
</dbReference>
<dbReference type="InterPro" id="IPR006204">
    <property type="entry name" value="GHMP_kinase_N_dom"/>
</dbReference>
<dbReference type="InterPro" id="IPR014721">
    <property type="entry name" value="Ribsml_uS5_D2-typ_fold_subgr"/>
</dbReference>
<keyword evidence="5" id="KW-0547">Nucleotide-binding</keyword>
<dbReference type="InterPro" id="IPR019741">
    <property type="entry name" value="Galactokinase_CS"/>
</dbReference>
<keyword evidence="7" id="KW-0067">ATP-binding</keyword>
<dbReference type="InterPro" id="IPR020568">
    <property type="entry name" value="Ribosomal_Su5_D2-typ_SF"/>
</dbReference>
<evidence type="ECO:0000256" key="1">
    <source>
        <dbReference type="ARBA" id="ARBA00006566"/>
    </source>
</evidence>
<feature type="domain" description="GHMP kinase C-terminal" evidence="13">
    <location>
        <begin position="270"/>
        <end position="351"/>
    </location>
</feature>
<evidence type="ECO:0000256" key="4">
    <source>
        <dbReference type="ARBA" id="ARBA00022723"/>
    </source>
</evidence>
<keyword evidence="4" id="KW-0479">Metal-binding</keyword>
<dbReference type="Gene3D" id="3.30.230.10">
    <property type="match status" value="1"/>
</dbReference>
<feature type="domain" description="GHMP kinase N-terminal" evidence="12">
    <location>
        <begin position="80"/>
        <end position="167"/>
    </location>
</feature>
<dbReference type="PROSITE" id="PS00106">
    <property type="entry name" value="GALACTOKINASE"/>
    <property type="match status" value="1"/>
</dbReference>
<dbReference type="OrthoDB" id="250531at2"/>
<dbReference type="InterPro" id="IPR013750">
    <property type="entry name" value="GHMP_kinase_C_dom"/>
</dbReference>
<dbReference type="GO" id="GO:0006012">
    <property type="term" value="P:galactose metabolic process"/>
    <property type="evidence" value="ECO:0007669"/>
    <property type="project" value="UniProtKB-UniRule"/>
</dbReference>
<dbReference type="SUPFAM" id="SSF54211">
    <property type="entry name" value="Ribosomal protein S5 domain 2-like"/>
    <property type="match status" value="1"/>
</dbReference>
<keyword evidence="3" id="KW-0808">Transferase</keyword>
<dbReference type="InterPro" id="IPR006206">
    <property type="entry name" value="Mevalonate/galactokinase"/>
</dbReference>
<evidence type="ECO:0000256" key="5">
    <source>
        <dbReference type="ARBA" id="ARBA00022741"/>
    </source>
</evidence>
<evidence type="ECO:0000256" key="2">
    <source>
        <dbReference type="ARBA" id="ARBA00022490"/>
    </source>
</evidence>
<comment type="similarity">
    <text evidence="1">Belongs to the GHMP kinase family. GalK subfamily.</text>
</comment>
<evidence type="ECO:0000256" key="3">
    <source>
        <dbReference type="ARBA" id="ARBA00022679"/>
    </source>
</evidence>
<evidence type="ECO:0000313" key="15">
    <source>
        <dbReference type="EMBL" id="SFR39647.1"/>
    </source>
</evidence>
<dbReference type="STRING" id="400055.SAMN04490243_1548"/>
<keyword evidence="10" id="KW-0119">Carbohydrate metabolism</keyword>
<dbReference type="GO" id="GO:0005829">
    <property type="term" value="C:cytosol"/>
    <property type="evidence" value="ECO:0007669"/>
    <property type="project" value="TreeGrafter"/>
</dbReference>
<dbReference type="PANTHER" id="PTHR10457">
    <property type="entry name" value="MEVALONATE KINASE/GALACTOKINASE"/>
    <property type="match status" value="1"/>
</dbReference>
<dbReference type="Pfam" id="PF00288">
    <property type="entry name" value="GHMP_kinases_N"/>
    <property type="match status" value="1"/>
</dbReference>
<dbReference type="InterPro" id="IPR000705">
    <property type="entry name" value="Galactokinase"/>
</dbReference>
<dbReference type="GO" id="GO:0005524">
    <property type="term" value="F:ATP binding"/>
    <property type="evidence" value="ECO:0007669"/>
    <property type="project" value="UniProtKB-UniRule"/>
</dbReference>
<evidence type="ECO:0000259" key="12">
    <source>
        <dbReference type="Pfam" id="PF00288"/>
    </source>
</evidence>
<dbReference type="Pfam" id="PF10509">
    <property type="entry name" value="GalKase_gal_bdg"/>
    <property type="match status" value="1"/>
</dbReference>
<dbReference type="PIRSF" id="PIRSF000530">
    <property type="entry name" value="Galactokinase"/>
    <property type="match status" value="1"/>
</dbReference>
<keyword evidence="16" id="KW-1185">Reference proteome</keyword>
<dbReference type="InterPro" id="IPR019539">
    <property type="entry name" value="GalKase_N"/>
</dbReference>
<dbReference type="InterPro" id="IPR036554">
    <property type="entry name" value="GHMP_kinase_C_sf"/>
</dbReference>
<dbReference type="FunFam" id="3.30.70.890:FF:000001">
    <property type="entry name" value="Galactokinase"/>
    <property type="match status" value="1"/>
</dbReference>
<dbReference type="EC" id="2.7.1.6" evidence="11"/>
<evidence type="ECO:0000259" key="14">
    <source>
        <dbReference type="Pfam" id="PF10509"/>
    </source>
</evidence>
<dbReference type="SUPFAM" id="SSF55060">
    <property type="entry name" value="GHMP Kinase, C-terminal domain"/>
    <property type="match status" value="1"/>
</dbReference>
<name>A0A1I6GC49_9FLAO</name>
<proteinExistence type="inferred from homology"/>
<gene>
    <name evidence="15" type="ORF">SAMN04490243_1548</name>
</gene>
<evidence type="ECO:0000313" key="16">
    <source>
        <dbReference type="Proteomes" id="UP000199534"/>
    </source>
</evidence>
<keyword evidence="6 15" id="KW-0418">Kinase</keyword>
<dbReference type="Gene3D" id="3.30.70.890">
    <property type="entry name" value="GHMP kinase, C-terminal domain"/>
    <property type="match status" value="1"/>
</dbReference>
<organism evidence="15 16">
    <name type="scientific">Robiginitalea myxolifaciens</name>
    <dbReference type="NCBI Taxonomy" id="400055"/>
    <lineage>
        <taxon>Bacteria</taxon>
        <taxon>Pseudomonadati</taxon>
        <taxon>Bacteroidota</taxon>
        <taxon>Flavobacteriia</taxon>
        <taxon>Flavobacteriales</taxon>
        <taxon>Flavobacteriaceae</taxon>
        <taxon>Robiginitalea</taxon>
    </lineage>
</organism>
<evidence type="ECO:0000256" key="7">
    <source>
        <dbReference type="ARBA" id="ARBA00022840"/>
    </source>
</evidence>
<evidence type="ECO:0000256" key="11">
    <source>
        <dbReference type="NCBIfam" id="TIGR00131"/>
    </source>
</evidence>
<dbReference type="AlphaFoldDB" id="A0A1I6GC49"/>
<evidence type="ECO:0000256" key="6">
    <source>
        <dbReference type="ARBA" id="ARBA00022777"/>
    </source>
</evidence>
<protein>
    <recommendedName>
        <fullName evidence="11">Galactokinase</fullName>
        <ecNumber evidence="11">2.7.1.6</ecNumber>
    </recommendedName>
</protein>
<dbReference type="NCBIfam" id="TIGR00131">
    <property type="entry name" value="gal_kin"/>
    <property type="match status" value="1"/>
</dbReference>
<dbReference type="EMBL" id="FOYQ01000001">
    <property type="protein sequence ID" value="SFR39647.1"/>
    <property type="molecule type" value="Genomic_DNA"/>
</dbReference>
<dbReference type="GO" id="GO:0046872">
    <property type="term" value="F:metal ion binding"/>
    <property type="evidence" value="ECO:0007669"/>
    <property type="project" value="UniProtKB-KW"/>
</dbReference>
<feature type="domain" description="Galactokinase N-terminal" evidence="14">
    <location>
        <begin position="8"/>
        <end position="42"/>
    </location>
</feature>
<keyword evidence="9" id="KW-0299">Galactose metabolism</keyword>
<dbReference type="PANTHER" id="PTHR10457:SF7">
    <property type="entry name" value="GALACTOKINASE-RELATED"/>
    <property type="match status" value="1"/>
</dbReference>
<sequence>MANKSRTIRVAAPGRINLIGEHIDYNDGWVLPAAIDRCIYLTMTANGDDTSFTVTSEDFGSTFSGDLDQLEKGGAGWHQYILGVLSEIRKRSDGLRGFSCTLHSEIPVGSGVSSSAALESGLAFGLNELFDLGLSPWDLIHIGQDAEHNFVGTACGIMDQFASVMGKSGHCMLLDCKSLEFEYVPAAFGSYKLLLLNSNVSHNLASSGYNSRREESATALTLLSDYYESPPSYRALTRAQIEAAQQLLSPNQYKRATFVVAEIERVRRAVQALRENDLEEFGALMYQSHEGLSTRYEVSCPELDFLVDLTRNNKCIAGARMMGGGFGGCTLNLIHQEAIEAFVSRAAAAYKNRFSLDLNWFEATPSAGTRLL</sequence>
<reference evidence="15 16" key="1">
    <citation type="submission" date="2016-10" db="EMBL/GenBank/DDBJ databases">
        <authorList>
            <person name="de Groot N.N."/>
        </authorList>
    </citation>
    <scope>NUCLEOTIDE SEQUENCE [LARGE SCALE GENOMIC DNA]</scope>
    <source>
        <strain evidence="15 16">DSM 21019</strain>
    </source>
</reference>
<evidence type="ECO:0000259" key="13">
    <source>
        <dbReference type="Pfam" id="PF08544"/>
    </source>
</evidence>
<dbReference type="RefSeq" id="WP_092981922.1">
    <property type="nucleotide sequence ID" value="NZ_FOYQ01000001.1"/>
</dbReference>
<dbReference type="FunFam" id="3.30.230.10:FF:000017">
    <property type="entry name" value="Galactokinase"/>
    <property type="match status" value="1"/>
</dbReference>